<evidence type="ECO:0000256" key="5">
    <source>
        <dbReference type="ARBA" id="ARBA00075270"/>
    </source>
</evidence>
<dbReference type="AlphaFoldDB" id="A0A5B7CXI9"/>
<dbReference type="SUPFAM" id="SSF55120">
    <property type="entry name" value="Pseudouridine synthase"/>
    <property type="match status" value="1"/>
</dbReference>
<evidence type="ECO:0000313" key="11">
    <source>
        <dbReference type="EMBL" id="MPC12163.1"/>
    </source>
</evidence>
<dbReference type="Pfam" id="PF21237">
    <property type="entry name" value="Pus10_N_euk"/>
    <property type="match status" value="1"/>
</dbReference>
<evidence type="ECO:0000256" key="7">
    <source>
        <dbReference type="ARBA" id="ARBA00083669"/>
    </source>
</evidence>
<feature type="region of interest" description="Disordered" evidence="8">
    <location>
        <begin position="49"/>
        <end position="74"/>
    </location>
</feature>
<dbReference type="InterPro" id="IPR048742">
    <property type="entry name" value="Pus10_N_euk"/>
</dbReference>
<dbReference type="InterPro" id="IPR048741">
    <property type="entry name" value="Pus10-like_C"/>
</dbReference>
<evidence type="ECO:0000259" key="10">
    <source>
        <dbReference type="Pfam" id="PF21238"/>
    </source>
</evidence>
<feature type="domain" description="Pus10-like C-terminal" evidence="10">
    <location>
        <begin position="295"/>
        <end position="527"/>
    </location>
</feature>
<dbReference type="FunFam" id="3.30.70.3190:FF:000001">
    <property type="entry name" value="tRNA pseudouridine synthase Pus10"/>
    <property type="match status" value="1"/>
</dbReference>
<dbReference type="OrthoDB" id="271937at2759"/>
<dbReference type="InterPro" id="IPR039894">
    <property type="entry name" value="Pus10-like"/>
</dbReference>
<organism evidence="11 12">
    <name type="scientific">Portunus trituberculatus</name>
    <name type="common">Swimming crab</name>
    <name type="synonym">Neptunus trituberculatus</name>
    <dbReference type="NCBI Taxonomy" id="210409"/>
    <lineage>
        <taxon>Eukaryota</taxon>
        <taxon>Metazoa</taxon>
        <taxon>Ecdysozoa</taxon>
        <taxon>Arthropoda</taxon>
        <taxon>Crustacea</taxon>
        <taxon>Multicrustacea</taxon>
        <taxon>Malacostraca</taxon>
        <taxon>Eumalacostraca</taxon>
        <taxon>Eucarida</taxon>
        <taxon>Decapoda</taxon>
        <taxon>Pleocyemata</taxon>
        <taxon>Brachyura</taxon>
        <taxon>Eubrachyura</taxon>
        <taxon>Portunoidea</taxon>
        <taxon>Portunidae</taxon>
        <taxon>Portuninae</taxon>
        <taxon>Portunus</taxon>
    </lineage>
</organism>
<dbReference type="Gene3D" id="3.30.70.2510">
    <property type="match status" value="1"/>
</dbReference>
<comment type="similarity">
    <text evidence="1">Belongs to the pseudouridine synthase Pus10 family.</text>
</comment>
<evidence type="ECO:0000256" key="6">
    <source>
        <dbReference type="ARBA" id="ARBA00079393"/>
    </source>
</evidence>
<proteinExistence type="inferred from homology"/>
<name>A0A5B7CXI9_PORTR</name>
<dbReference type="GO" id="GO:0160148">
    <property type="term" value="F:tRNA pseudouridine(55) synthase activity"/>
    <property type="evidence" value="ECO:0007669"/>
    <property type="project" value="UniProtKB-EC"/>
</dbReference>
<accession>A0A5B7CXI9</accession>
<keyword evidence="4" id="KW-0413">Isomerase</keyword>
<comment type="caution">
    <text evidence="11">The sequence shown here is derived from an EMBL/GenBank/DDBJ whole genome shotgun (WGS) entry which is preliminary data.</text>
</comment>
<dbReference type="Gene3D" id="3.30.70.3190">
    <property type="match status" value="1"/>
</dbReference>
<evidence type="ECO:0000259" key="9">
    <source>
        <dbReference type="Pfam" id="PF21237"/>
    </source>
</evidence>
<reference evidence="11 12" key="1">
    <citation type="submission" date="2019-05" db="EMBL/GenBank/DDBJ databases">
        <title>Another draft genome of Portunus trituberculatus and its Hox gene families provides insights of decapod evolution.</title>
        <authorList>
            <person name="Jeong J.-H."/>
            <person name="Song I."/>
            <person name="Kim S."/>
            <person name="Choi T."/>
            <person name="Kim D."/>
            <person name="Ryu S."/>
            <person name="Kim W."/>
        </authorList>
    </citation>
    <scope>NUCLEOTIDE SEQUENCE [LARGE SCALE GENOMIC DNA]</scope>
    <source>
        <tissue evidence="11">Muscle</tissue>
    </source>
</reference>
<evidence type="ECO:0000256" key="8">
    <source>
        <dbReference type="SAM" id="MobiDB-lite"/>
    </source>
</evidence>
<evidence type="ECO:0000256" key="4">
    <source>
        <dbReference type="ARBA" id="ARBA00023235"/>
    </source>
</evidence>
<dbReference type="FunFam" id="3.30.70.2510:FF:000001">
    <property type="entry name" value="tRNA pseudouridine synthase Pus10"/>
    <property type="match status" value="1"/>
</dbReference>
<dbReference type="GO" id="GO:0003723">
    <property type="term" value="F:RNA binding"/>
    <property type="evidence" value="ECO:0007669"/>
    <property type="project" value="InterPro"/>
</dbReference>
<protein>
    <recommendedName>
        <fullName evidence="2">tRNA pseudouridine(55) synthase</fullName>
        <ecNumber evidence="2">5.4.99.25</ecNumber>
    </recommendedName>
    <alternativeName>
        <fullName evidence="7">tRNA pseudouridine 55 synthase</fullName>
    </alternativeName>
    <alternativeName>
        <fullName evidence="5">tRNA pseudouridylate synthase</fullName>
    </alternativeName>
    <alternativeName>
        <fullName evidence="6">tRNA-uridine isomerase</fullName>
    </alternativeName>
</protein>
<dbReference type="GO" id="GO:0031119">
    <property type="term" value="P:tRNA pseudouridine synthesis"/>
    <property type="evidence" value="ECO:0007669"/>
    <property type="project" value="TreeGrafter"/>
</dbReference>
<evidence type="ECO:0000313" key="12">
    <source>
        <dbReference type="Proteomes" id="UP000324222"/>
    </source>
</evidence>
<evidence type="ECO:0000256" key="1">
    <source>
        <dbReference type="ARBA" id="ARBA00009652"/>
    </source>
</evidence>
<sequence length="537" mass="59768">MLGRDVHAFLEEAGCCCRCTLIFLGTRTDDLYGDLSKIYEATEAAVTRLNDQSDEVQNSREDSSTSETTAGNKCSGDVNEKCLSNDEFITEKSGANENSTKKQKFAVCIACIGVLQWGCSEEAIKRLSEAIKDGGHDADGFSLSLSLPASISLRTHRLWTLLLQAHPKFPVKGREDHIGTVKDVWKNVVGPQLGAATGKTFIHGTYHDFVLNVTCTYVNDLEDCKIMNELCQTMFATRQKQHKKYANSVYSKQAIDAAFKKLTDSEVLRVCPSPPSTPNEPVTFASLQCQQAAMYMAGRYNKYSRDLPQTPWFVEGERKLGSSVQELICDILNHTVCAEDLKFSSSGREDVDVRCLGNGRPFVVEFINPQRTKLSRDKISSLQQTINNSTKLIRVRDLQIVEKKDLKNLKEGEEEKTKAYCALCIAAKGYDNSALEALSKMPQLVLQQKTPLRVLHRRPLATRSRTILSMKAHPVDQHFFKAGLHLTTQAGTYIKEFVHSDLGRTVPNLGEIMGCEVDIIALDVENVALDWPPKCGD</sequence>
<dbReference type="Proteomes" id="UP000324222">
    <property type="component" value="Unassembled WGS sequence"/>
</dbReference>
<keyword evidence="12" id="KW-1185">Reference proteome</keyword>
<gene>
    <name evidence="11" type="primary">Pus10</name>
    <name evidence="11" type="ORF">E2C01_004841</name>
</gene>
<dbReference type="PANTHER" id="PTHR21568:SF0">
    <property type="entry name" value="TRNA PSEUDOURIDINE SYNTHASE PUS10"/>
    <property type="match status" value="1"/>
</dbReference>
<dbReference type="InterPro" id="IPR020103">
    <property type="entry name" value="PsdUridine_synth_cat_dom_sf"/>
</dbReference>
<evidence type="ECO:0000256" key="2">
    <source>
        <dbReference type="ARBA" id="ARBA00012787"/>
    </source>
</evidence>
<dbReference type="PANTHER" id="PTHR21568">
    <property type="entry name" value="TRNA PSEUDOURIDINE SYNTHASE PUS10"/>
    <property type="match status" value="1"/>
</dbReference>
<dbReference type="EC" id="5.4.99.25" evidence="2"/>
<dbReference type="Pfam" id="PF21238">
    <property type="entry name" value="Pus10_C"/>
    <property type="match status" value="1"/>
</dbReference>
<feature type="domain" description="Pus10 N-terminal eukaryotes" evidence="9">
    <location>
        <begin position="108"/>
        <end position="289"/>
    </location>
</feature>
<evidence type="ECO:0000256" key="3">
    <source>
        <dbReference type="ARBA" id="ARBA00022694"/>
    </source>
</evidence>
<keyword evidence="3" id="KW-0819">tRNA processing</keyword>
<dbReference type="EMBL" id="VSRR010000201">
    <property type="protein sequence ID" value="MPC12163.1"/>
    <property type="molecule type" value="Genomic_DNA"/>
</dbReference>